<dbReference type="RefSeq" id="WP_089050362.1">
    <property type="nucleotide sequence ID" value="NZ_FXTV01000004.1"/>
</dbReference>
<dbReference type="GO" id="GO:0005886">
    <property type="term" value="C:plasma membrane"/>
    <property type="evidence" value="ECO:0007669"/>
    <property type="project" value="UniProtKB-SubCell"/>
</dbReference>
<feature type="domain" description="Major facilitator superfamily (MFS) profile" evidence="9">
    <location>
        <begin position="7"/>
        <end position="392"/>
    </location>
</feature>
<evidence type="ECO:0000256" key="6">
    <source>
        <dbReference type="ARBA" id="ARBA00022989"/>
    </source>
</evidence>
<keyword evidence="3" id="KW-0813">Transport</keyword>
<gene>
    <name evidence="10" type="ORF">B0A66_13470</name>
</gene>
<feature type="transmembrane region" description="Helical" evidence="8">
    <location>
        <begin position="140"/>
        <end position="157"/>
    </location>
</feature>
<comment type="subcellular location">
    <subcellularLocation>
        <location evidence="1">Cell membrane</location>
        <topology evidence="1">Multi-pass membrane protein</topology>
    </subcellularLocation>
</comment>
<name>A0A226H836_9FLAO</name>
<dbReference type="InterPro" id="IPR020846">
    <property type="entry name" value="MFS_dom"/>
</dbReference>
<evidence type="ECO:0000313" key="10">
    <source>
        <dbReference type="EMBL" id="OXA90008.1"/>
    </source>
</evidence>
<dbReference type="SUPFAM" id="SSF103473">
    <property type="entry name" value="MFS general substrate transporter"/>
    <property type="match status" value="1"/>
</dbReference>
<dbReference type="NCBIfam" id="TIGR00710">
    <property type="entry name" value="efflux_Bcr_CflA"/>
    <property type="match status" value="1"/>
</dbReference>
<feature type="transmembrane region" description="Helical" evidence="8">
    <location>
        <begin position="73"/>
        <end position="91"/>
    </location>
</feature>
<sequence length="401" mass="43408">MKTNQYIVPILAIITALESLSIDLYLPAFTHITQDLQTTMGNVQISVSLFLCGFATGQLLWGPLSDKYGRKPILLIGLVVFVLSSAAIPFADYIELLWILRFMQAFGGCAGIVMSRAVVADLFSKEAAIKIFSTQSQISGIAPIIAPIMGSVLLNLWGWRSIFFFLALLGTLSIGTVLKWIPETHARSRNDKRTSKSSLKENVVALSKNKSFLLFTLIGAMAYSALMIYISSAPFVLITKAGLSETEFGLAFGFNSVALIFAAYITPKLYKFMPIKTLVKTATIALVLFCTASLLFSLANASVIITIATLFLSLIPLGILFPITTALALETIEDGKGTAAAVMGFSQLMISFLLSAITGLVQNNEVWPIEVIRLGVSLFAVVLAMSGIRSRKFTPLASKTM</sequence>
<dbReference type="InterPro" id="IPR011701">
    <property type="entry name" value="MFS"/>
</dbReference>
<dbReference type="EMBL" id="MUGW01000026">
    <property type="protein sequence ID" value="OXA90008.1"/>
    <property type="molecule type" value="Genomic_DNA"/>
</dbReference>
<keyword evidence="11" id="KW-1185">Reference proteome</keyword>
<organism evidence="10 11">
    <name type="scientific">Flavobacterium hercynium</name>
    <dbReference type="NCBI Taxonomy" id="387094"/>
    <lineage>
        <taxon>Bacteria</taxon>
        <taxon>Pseudomonadati</taxon>
        <taxon>Bacteroidota</taxon>
        <taxon>Flavobacteriia</taxon>
        <taxon>Flavobacteriales</taxon>
        <taxon>Flavobacteriaceae</taxon>
        <taxon>Flavobacterium</taxon>
    </lineage>
</organism>
<evidence type="ECO:0000259" key="9">
    <source>
        <dbReference type="PROSITE" id="PS50850"/>
    </source>
</evidence>
<feature type="transmembrane region" description="Helical" evidence="8">
    <location>
        <begin position="341"/>
        <end position="361"/>
    </location>
</feature>
<keyword evidence="7 8" id="KW-0472">Membrane</keyword>
<feature type="transmembrane region" description="Helical" evidence="8">
    <location>
        <begin position="304"/>
        <end position="329"/>
    </location>
</feature>
<feature type="transmembrane region" description="Helical" evidence="8">
    <location>
        <begin position="163"/>
        <end position="181"/>
    </location>
</feature>
<evidence type="ECO:0000256" key="5">
    <source>
        <dbReference type="ARBA" id="ARBA00022692"/>
    </source>
</evidence>
<feature type="transmembrane region" description="Helical" evidence="8">
    <location>
        <begin position="212"/>
        <end position="236"/>
    </location>
</feature>
<dbReference type="Pfam" id="PF07690">
    <property type="entry name" value="MFS_1"/>
    <property type="match status" value="1"/>
</dbReference>
<feature type="transmembrane region" description="Helical" evidence="8">
    <location>
        <begin position="278"/>
        <end position="298"/>
    </location>
</feature>
<dbReference type="CDD" id="cd17320">
    <property type="entry name" value="MFS_MdfA_MDR_like"/>
    <property type="match status" value="1"/>
</dbReference>
<evidence type="ECO:0000256" key="4">
    <source>
        <dbReference type="ARBA" id="ARBA00022475"/>
    </source>
</evidence>
<comment type="caution">
    <text evidence="10">The sequence shown here is derived from an EMBL/GenBank/DDBJ whole genome shotgun (WGS) entry which is preliminary data.</text>
</comment>
<feature type="transmembrane region" description="Helical" evidence="8">
    <location>
        <begin position="45"/>
        <end position="61"/>
    </location>
</feature>
<reference evidence="10 11" key="1">
    <citation type="submission" date="2016-11" db="EMBL/GenBank/DDBJ databases">
        <title>Whole genomes of Flavobacteriaceae.</title>
        <authorList>
            <person name="Stine C."/>
            <person name="Li C."/>
            <person name="Tadesse D."/>
        </authorList>
    </citation>
    <scope>NUCLEOTIDE SEQUENCE [LARGE SCALE GENOMIC DNA]</scope>
    <source>
        <strain evidence="10 11">DSM 18292</strain>
    </source>
</reference>
<evidence type="ECO:0000256" key="8">
    <source>
        <dbReference type="SAM" id="Phobius"/>
    </source>
</evidence>
<keyword evidence="4" id="KW-1003">Cell membrane</keyword>
<dbReference type="AlphaFoldDB" id="A0A226H836"/>
<protein>
    <recommendedName>
        <fullName evidence="9">Major facilitator superfamily (MFS) profile domain-containing protein</fullName>
    </recommendedName>
</protein>
<keyword evidence="5 8" id="KW-0812">Transmembrane</keyword>
<dbReference type="GO" id="GO:1990961">
    <property type="term" value="P:xenobiotic detoxification by transmembrane export across the plasma membrane"/>
    <property type="evidence" value="ECO:0007669"/>
    <property type="project" value="InterPro"/>
</dbReference>
<dbReference type="InterPro" id="IPR036259">
    <property type="entry name" value="MFS_trans_sf"/>
</dbReference>
<dbReference type="InterPro" id="IPR004812">
    <property type="entry name" value="Efflux_drug-R_Bcr/CmlA"/>
</dbReference>
<dbReference type="Proteomes" id="UP000198345">
    <property type="component" value="Unassembled WGS sequence"/>
</dbReference>
<comment type="similarity">
    <text evidence="2">Belongs to the major facilitator superfamily. Bcr/CmlA family.</text>
</comment>
<dbReference type="PROSITE" id="PS50850">
    <property type="entry name" value="MFS"/>
    <property type="match status" value="1"/>
</dbReference>
<feature type="transmembrane region" description="Helical" evidence="8">
    <location>
        <begin position="248"/>
        <end position="266"/>
    </location>
</feature>
<evidence type="ECO:0000256" key="3">
    <source>
        <dbReference type="ARBA" id="ARBA00022448"/>
    </source>
</evidence>
<dbReference type="OrthoDB" id="9800416at2"/>
<evidence type="ECO:0000256" key="1">
    <source>
        <dbReference type="ARBA" id="ARBA00004651"/>
    </source>
</evidence>
<dbReference type="PANTHER" id="PTHR23502:SF132">
    <property type="entry name" value="POLYAMINE TRANSPORTER 2-RELATED"/>
    <property type="match status" value="1"/>
</dbReference>
<dbReference type="Gene3D" id="1.20.1720.10">
    <property type="entry name" value="Multidrug resistance protein D"/>
    <property type="match status" value="1"/>
</dbReference>
<feature type="transmembrane region" description="Helical" evidence="8">
    <location>
        <begin position="367"/>
        <end position="388"/>
    </location>
</feature>
<proteinExistence type="inferred from homology"/>
<dbReference type="GO" id="GO:0042910">
    <property type="term" value="F:xenobiotic transmembrane transporter activity"/>
    <property type="evidence" value="ECO:0007669"/>
    <property type="project" value="InterPro"/>
</dbReference>
<accession>A0A226H836</accession>
<feature type="transmembrane region" description="Helical" evidence="8">
    <location>
        <begin position="97"/>
        <end position="119"/>
    </location>
</feature>
<evidence type="ECO:0000256" key="2">
    <source>
        <dbReference type="ARBA" id="ARBA00006236"/>
    </source>
</evidence>
<evidence type="ECO:0000313" key="11">
    <source>
        <dbReference type="Proteomes" id="UP000198345"/>
    </source>
</evidence>
<evidence type="ECO:0000256" key="7">
    <source>
        <dbReference type="ARBA" id="ARBA00023136"/>
    </source>
</evidence>
<keyword evidence="6 8" id="KW-1133">Transmembrane helix</keyword>
<dbReference type="PANTHER" id="PTHR23502">
    <property type="entry name" value="MAJOR FACILITATOR SUPERFAMILY"/>
    <property type="match status" value="1"/>
</dbReference>